<keyword evidence="2" id="KW-1133">Transmembrane helix</keyword>
<evidence type="ECO:0000256" key="2">
    <source>
        <dbReference type="SAM" id="Phobius"/>
    </source>
</evidence>
<protein>
    <recommendedName>
        <fullName evidence="5">DUF4129 domain-containing protein</fullName>
    </recommendedName>
</protein>
<evidence type="ECO:0008006" key="5">
    <source>
        <dbReference type="Google" id="ProtNLM"/>
    </source>
</evidence>
<dbReference type="AlphaFoldDB" id="A0A1H1FGF1"/>
<accession>A0A1H1FGF1</accession>
<evidence type="ECO:0000256" key="1">
    <source>
        <dbReference type="SAM" id="MobiDB-lite"/>
    </source>
</evidence>
<name>A0A1H1FGF1_NATTX</name>
<dbReference type="RefSeq" id="WP_244510216.1">
    <property type="nucleotide sequence ID" value="NZ_FNLC01000002.1"/>
</dbReference>
<keyword evidence="2" id="KW-0812">Transmembrane</keyword>
<keyword evidence="2" id="KW-0472">Membrane</keyword>
<feature type="compositionally biased region" description="Basic and acidic residues" evidence="1">
    <location>
        <begin position="201"/>
        <end position="222"/>
    </location>
</feature>
<feature type="transmembrane region" description="Helical" evidence="2">
    <location>
        <begin position="82"/>
        <end position="112"/>
    </location>
</feature>
<evidence type="ECO:0000313" key="3">
    <source>
        <dbReference type="EMBL" id="SDQ99809.1"/>
    </source>
</evidence>
<dbReference type="Proteomes" id="UP000198848">
    <property type="component" value="Unassembled WGS sequence"/>
</dbReference>
<gene>
    <name evidence="3" type="ORF">SAMN04489842_1952</name>
</gene>
<feature type="transmembrane region" description="Helical" evidence="2">
    <location>
        <begin position="49"/>
        <end position="70"/>
    </location>
</feature>
<feature type="region of interest" description="Disordered" evidence="1">
    <location>
        <begin position="201"/>
        <end position="230"/>
    </location>
</feature>
<keyword evidence="4" id="KW-1185">Reference proteome</keyword>
<evidence type="ECO:0000313" key="4">
    <source>
        <dbReference type="Proteomes" id="UP000198848"/>
    </source>
</evidence>
<proteinExistence type="predicted"/>
<dbReference type="STRING" id="1095778.SAMN04489842_1952"/>
<organism evidence="3 4">
    <name type="scientific">Natronobacterium texcoconense</name>
    <dbReference type="NCBI Taxonomy" id="1095778"/>
    <lineage>
        <taxon>Archaea</taxon>
        <taxon>Methanobacteriati</taxon>
        <taxon>Methanobacteriota</taxon>
        <taxon>Stenosarchaea group</taxon>
        <taxon>Halobacteria</taxon>
        <taxon>Halobacteriales</taxon>
        <taxon>Natrialbaceae</taxon>
        <taxon>Natronobacterium</taxon>
    </lineage>
</organism>
<dbReference type="EMBL" id="FNLC01000002">
    <property type="protein sequence ID" value="SDQ99809.1"/>
    <property type="molecule type" value="Genomic_DNA"/>
</dbReference>
<sequence length="230" mass="24436">MRFERTVVAGSALLAAVALGLSATALETASISSSPAPGLEGEHGDGSGLSLLAALMVVLDAVLGVFGIDLEPATPASAPGSALEVFVAVVNAAYLVALLGLVVLLVVAAGVFSRRRLQSLTLMSANAVVNPRWWVREPTGSETASDPWPPETAPDDVGREWLEMIEGIDASRPRSRTPAEWATAAVDDGYNESYVETVTRRFRETRYGPDRQESPSRNRAETDADESRED</sequence>
<reference evidence="4" key="1">
    <citation type="submission" date="2016-10" db="EMBL/GenBank/DDBJ databases">
        <authorList>
            <person name="Varghese N."/>
            <person name="Submissions S."/>
        </authorList>
    </citation>
    <scope>NUCLEOTIDE SEQUENCE [LARGE SCALE GENOMIC DNA]</scope>
    <source>
        <strain evidence="4">DSM 24767</strain>
    </source>
</reference>